<dbReference type="GO" id="GO:0009626">
    <property type="term" value="P:plant-type hypersensitive response"/>
    <property type="evidence" value="ECO:0007669"/>
    <property type="project" value="UniProtKB-ARBA"/>
</dbReference>
<accession>A0A0D9Y8D7</accession>
<dbReference type="Gene3D" id="3.40.50.300">
    <property type="entry name" value="P-loop containing nucleotide triphosphate hydrolases"/>
    <property type="match status" value="1"/>
</dbReference>
<dbReference type="Gene3D" id="3.80.10.10">
    <property type="entry name" value="Ribonuclease Inhibitor"/>
    <property type="match status" value="2"/>
</dbReference>
<reference evidence="12" key="1">
    <citation type="submission" date="2013-08" db="EMBL/GenBank/DDBJ databases">
        <title>Oryza genome evolution.</title>
        <authorList>
            <person name="Wing R.A."/>
            <person name="Panaud O."/>
            <person name="Oliveira A.C."/>
        </authorList>
    </citation>
    <scope>NUCLEOTIDE SEQUENCE</scope>
</reference>
<dbReference type="AlphaFoldDB" id="A0A0D9Y8D7"/>
<dbReference type="STRING" id="40148.A0A0D9Y8D7"/>
<reference evidence="12" key="2">
    <citation type="submission" date="2015-04" db="UniProtKB">
        <authorList>
            <consortium name="EnsemblPlants"/>
        </authorList>
    </citation>
    <scope>IDENTIFICATION</scope>
</reference>
<reference evidence="12" key="3">
    <citation type="submission" date="2018-05" db="EMBL/GenBank/DDBJ databases">
        <title>OgluRS3 (Oryza glumaepatula Reference Sequence Version 3).</title>
        <authorList>
            <person name="Zhang J."/>
            <person name="Kudrna D."/>
            <person name="Lee S."/>
            <person name="Talag J."/>
            <person name="Welchert J."/>
            <person name="Wing R.A."/>
        </authorList>
    </citation>
    <scope>NUCLEOTIDE SEQUENCE [LARGE SCALE GENOMIC DNA]</scope>
</reference>
<keyword evidence="3" id="KW-0677">Repeat</keyword>
<proteinExistence type="inferred from homology"/>
<keyword evidence="5" id="KW-0611">Plant defense</keyword>
<dbReference type="Pfam" id="PF18052">
    <property type="entry name" value="Rx_N"/>
    <property type="match status" value="1"/>
</dbReference>
<dbReference type="InterPro" id="IPR036388">
    <property type="entry name" value="WH-like_DNA-bd_sf"/>
</dbReference>
<evidence type="ECO:0000256" key="5">
    <source>
        <dbReference type="ARBA" id="ARBA00022821"/>
    </source>
</evidence>
<evidence type="ECO:0000313" key="13">
    <source>
        <dbReference type="Proteomes" id="UP000026961"/>
    </source>
</evidence>
<evidence type="ECO:0000259" key="9">
    <source>
        <dbReference type="Pfam" id="PF18052"/>
    </source>
</evidence>
<dbReference type="Gramene" id="OGLUM01G17410.1">
    <property type="protein sequence ID" value="OGLUM01G17410.1"/>
    <property type="gene ID" value="OGLUM01G17410"/>
</dbReference>
<dbReference type="InterPro" id="IPR032675">
    <property type="entry name" value="LRR_dom_sf"/>
</dbReference>
<dbReference type="Gene3D" id="1.20.5.4130">
    <property type="match status" value="1"/>
</dbReference>
<feature type="domain" description="Disease resistance N-terminal" evidence="9">
    <location>
        <begin position="14"/>
        <end position="99"/>
    </location>
</feature>
<dbReference type="PANTHER" id="PTHR36766">
    <property type="entry name" value="PLANT BROAD-SPECTRUM MILDEW RESISTANCE PROTEIN RPW8"/>
    <property type="match status" value="1"/>
</dbReference>
<dbReference type="Gene3D" id="1.10.8.430">
    <property type="entry name" value="Helical domain of apoptotic protease-activating factors"/>
    <property type="match status" value="1"/>
</dbReference>
<dbReference type="Gene3D" id="1.10.10.10">
    <property type="entry name" value="Winged helix-like DNA-binding domain superfamily/Winged helix DNA-binding domain"/>
    <property type="match status" value="1"/>
</dbReference>
<evidence type="ECO:0000256" key="6">
    <source>
        <dbReference type="ARBA" id="ARBA00022840"/>
    </source>
</evidence>
<feature type="domain" description="R13L1/DRL21-like LRR repeat region" evidence="11">
    <location>
        <begin position="624"/>
        <end position="747"/>
    </location>
</feature>
<dbReference type="SUPFAM" id="SSF52540">
    <property type="entry name" value="P-loop containing nucleoside triphosphate hydrolases"/>
    <property type="match status" value="1"/>
</dbReference>
<dbReference type="eggNOG" id="KOG4658">
    <property type="taxonomic scope" value="Eukaryota"/>
</dbReference>
<evidence type="ECO:0000256" key="1">
    <source>
        <dbReference type="ARBA" id="ARBA00008894"/>
    </source>
</evidence>
<dbReference type="GO" id="GO:0043531">
    <property type="term" value="F:ADP binding"/>
    <property type="evidence" value="ECO:0007669"/>
    <property type="project" value="InterPro"/>
</dbReference>
<dbReference type="HOGENOM" id="CLU_000837_8_8_1"/>
<evidence type="ECO:0000256" key="4">
    <source>
        <dbReference type="ARBA" id="ARBA00022741"/>
    </source>
</evidence>
<dbReference type="EnsemblPlants" id="OGLUM01G17410.1">
    <property type="protein sequence ID" value="OGLUM01G17410.1"/>
    <property type="gene ID" value="OGLUM01G17410"/>
</dbReference>
<dbReference type="PRINTS" id="PR00364">
    <property type="entry name" value="DISEASERSIST"/>
</dbReference>
<dbReference type="PANTHER" id="PTHR36766:SF55">
    <property type="entry name" value="OS11G0492900 PROTEIN"/>
    <property type="match status" value="1"/>
</dbReference>
<dbReference type="InterPro" id="IPR056789">
    <property type="entry name" value="LRR_R13L1-DRL21"/>
</dbReference>
<dbReference type="Pfam" id="PF00931">
    <property type="entry name" value="NB-ARC"/>
    <property type="match status" value="1"/>
</dbReference>
<dbReference type="GO" id="GO:0042742">
    <property type="term" value="P:defense response to bacterium"/>
    <property type="evidence" value="ECO:0007669"/>
    <property type="project" value="UniProtKB-ARBA"/>
</dbReference>
<organism evidence="12">
    <name type="scientific">Oryza glumipatula</name>
    <dbReference type="NCBI Taxonomy" id="40148"/>
    <lineage>
        <taxon>Eukaryota</taxon>
        <taxon>Viridiplantae</taxon>
        <taxon>Streptophyta</taxon>
        <taxon>Embryophyta</taxon>
        <taxon>Tracheophyta</taxon>
        <taxon>Spermatophyta</taxon>
        <taxon>Magnoliopsida</taxon>
        <taxon>Liliopsida</taxon>
        <taxon>Poales</taxon>
        <taxon>Poaceae</taxon>
        <taxon>BOP clade</taxon>
        <taxon>Oryzoideae</taxon>
        <taxon>Oryzeae</taxon>
        <taxon>Oryzinae</taxon>
        <taxon>Oryza</taxon>
    </lineage>
</organism>
<evidence type="ECO:0000259" key="8">
    <source>
        <dbReference type="Pfam" id="PF00931"/>
    </source>
</evidence>
<feature type="region of interest" description="Disordered" evidence="7">
    <location>
        <begin position="1065"/>
        <end position="1085"/>
    </location>
</feature>
<evidence type="ECO:0000256" key="7">
    <source>
        <dbReference type="SAM" id="MobiDB-lite"/>
    </source>
</evidence>
<comment type="similarity">
    <text evidence="1">Belongs to the disease resistance NB-LRR family.</text>
</comment>
<feature type="domain" description="Disease resistance protein winged helix" evidence="10">
    <location>
        <begin position="447"/>
        <end position="527"/>
    </location>
</feature>
<dbReference type="InterPro" id="IPR002182">
    <property type="entry name" value="NB-ARC"/>
</dbReference>
<dbReference type="InterPro" id="IPR041118">
    <property type="entry name" value="Rx_N"/>
</dbReference>
<protein>
    <submittedName>
        <fullName evidence="12">Uncharacterized protein</fullName>
    </submittedName>
</protein>
<evidence type="ECO:0000259" key="11">
    <source>
        <dbReference type="Pfam" id="PF25019"/>
    </source>
</evidence>
<dbReference type="Pfam" id="PF25019">
    <property type="entry name" value="LRR_R13L1-DRL21"/>
    <property type="match status" value="1"/>
</dbReference>
<name>A0A0D9Y8D7_9ORYZ</name>
<evidence type="ECO:0000256" key="2">
    <source>
        <dbReference type="ARBA" id="ARBA00022614"/>
    </source>
</evidence>
<feature type="domain" description="NB-ARC" evidence="8">
    <location>
        <begin position="195"/>
        <end position="350"/>
    </location>
</feature>
<dbReference type="SUPFAM" id="SSF52058">
    <property type="entry name" value="L domain-like"/>
    <property type="match status" value="2"/>
</dbReference>
<keyword evidence="4" id="KW-0547">Nucleotide-binding</keyword>
<dbReference type="InterPro" id="IPR042197">
    <property type="entry name" value="Apaf_helical"/>
</dbReference>
<dbReference type="InterPro" id="IPR058922">
    <property type="entry name" value="WHD_DRP"/>
</dbReference>
<evidence type="ECO:0000259" key="10">
    <source>
        <dbReference type="Pfam" id="PF23559"/>
    </source>
</evidence>
<evidence type="ECO:0000313" key="12">
    <source>
        <dbReference type="EnsemblPlants" id="OGLUM01G17410.1"/>
    </source>
</evidence>
<keyword evidence="6" id="KW-0067">ATP-binding</keyword>
<dbReference type="GO" id="GO:0005524">
    <property type="term" value="F:ATP binding"/>
    <property type="evidence" value="ECO:0007669"/>
    <property type="project" value="UniProtKB-KW"/>
</dbReference>
<keyword evidence="13" id="KW-1185">Reference proteome</keyword>
<keyword evidence="2" id="KW-0433">Leucine-rich repeat</keyword>
<sequence>MAEVVTSIVVKPLLSMVKDKVSSYLLEKYKVMEGLEEQHKILKRKLPAILDVISDAEKQASEQREGAKAWLEELKTVAYEANDIFDEFKYEALRREAKKNGHYTALGFDVVKLFPTHNRVMFRYRMGKRLCQIVHDIEVLVTEMNAFRFRFHRQPLVSMQWRQTDSEIFDPTNIISKSRSQEKLKIVSILLGQASKPDLLVLPIVGIGGLGKTTLAQLVYNNSEIQKHFQLLLWVCVSDPFDVDSIAENIVKLADRSKEVKEDGKHQIDYHVSQVTKDKPLQKLQKLVSGQRYLLVLDDVWSRDADKWEKLKASLQHGSIGSAVLTTTRDERVAQLMQTTDAYNLTALENSIIKEIIDTRAFSLRKDGKPNEQVEMIDKFVNRCVGSPLAATALGSLLRTKATVQEWQAILMRSSICNEETGILHILKLSYDDLPSYMKQCFAFCAMFPKDYVIDVDNLIHVWMANGFIPDEKNVPLETIGNYIFHELASRSFFQDMKQVPFQEYGSKHGNCHRRLCRIHDLMHDVALSVMGNECFSITENPSQKEFFPSTVRHILLSSNEPDTTLNDYMKRCQSVQTLLCDVLVDRQFQHLVKYSSVRALKLSKEMRLIQLKPKILHHLSNVGELQKLDIGGHLELHQLQNVRESDAIHTKLDSKRKITELSLVWDNEEPRNETADSSHNKVMEALRPHDNLLVLKVASYKGTTLPSWVSMLEGLIELDLSTSYTRCENIPQLWQLQYLQLLRLAGFDRLQYLCSIGENSTTCSIFPKLKELTLENLKSFKGWWDKTERQEQPSCDNDNNKTPTALPNFPQELQLIELNKIDRWQQVEATHVKTPIFPNLENICIMDCPELASLPEARKLSVLHITKGSQQLLFCIPRYITSLSTLSLLQEGVETAPPAEHNLIEWVDDNEKWKGESPLADMRLDNFNMFFLSGAHALWTCFAQLIVLRICRCDVLIHWPEKEFQGLVSLKTLGIWSCNKLKGYAQAPERSTSGGGQLLTRLESLTIIECKSLVEVFNTPPSLKYLHIQRCPELKSIFGKQRRGSTLIEGPCSDNIVSAPVLEPSSPAGDHFSPPESLESPHSGELPSLVKLTHCYCKSLASSSLPNSPQAYSSLQGLIIMECPALKVLPTCLRQRLGSLEWKELDARHEGMQ</sequence>
<dbReference type="GO" id="GO:0002758">
    <property type="term" value="P:innate immune response-activating signaling pathway"/>
    <property type="evidence" value="ECO:0007669"/>
    <property type="project" value="UniProtKB-ARBA"/>
</dbReference>
<dbReference type="Proteomes" id="UP000026961">
    <property type="component" value="Chromosome 1"/>
</dbReference>
<dbReference type="Pfam" id="PF23559">
    <property type="entry name" value="WHD_DRP"/>
    <property type="match status" value="1"/>
</dbReference>
<evidence type="ECO:0000256" key="3">
    <source>
        <dbReference type="ARBA" id="ARBA00022737"/>
    </source>
</evidence>
<dbReference type="FunFam" id="1.10.10.10:FF:000322">
    <property type="entry name" value="Probable disease resistance protein At1g63360"/>
    <property type="match status" value="1"/>
</dbReference>
<dbReference type="InterPro" id="IPR027417">
    <property type="entry name" value="P-loop_NTPase"/>
</dbReference>